<reference evidence="3 4" key="1">
    <citation type="submission" date="2016-06" db="EMBL/GenBank/DDBJ databases">
        <title>Complete genome sequences of Bordetella bronchialis and Bordetella flabilis.</title>
        <authorList>
            <person name="LiPuma J.J."/>
            <person name="Spilker T."/>
        </authorList>
    </citation>
    <scope>NUCLEOTIDE SEQUENCE [LARGE SCALE GENOMIC DNA]</scope>
    <source>
        <strain evidence="2 4">AU17976</strain>
        <strain evidence="1 3">AU3182</strain>
    </source>
</reference>
<dbReference type="KEGG" id="bbro:BAU06_19455"/>
<dbReference type="Pfam" id="PF13531">
    <property type="entry name" value="SBP_bac_11"/>
    <property type="match status" value="1"/>
</dbReference>
<dbReference type="PANTHER" id="PTHR30632:SF11">
    <property type="entry name" value="BLR4797 PROTEIN"/>
    <property type="match status" value="1"/>
</dbReference>
<dbReference type="RefSeq" id="WP_066353826.1">
    <property type="nucleotide sequence ID" value="NZ_CBCSFJ010000044.1"/>
</dbReference>
<dbReference type="GO" id="GO:0015689">
    <property type="term" value="P:molybdate ion transport"/>
    <property type="evidence" value="ECO:0007669"/>
    <property type="project" value="TreeGrafter"/>
</dbReference>
<dbReference type="OrthoDB" id="8902433at2"/>
<evidence type="ECO:0000313" key="3">
    <source>
        <dbReference type="Proteomes" id="UP000091897"/>
    </source>
</evidence>
<dbReference type="EMBL" id="CP016170">
    <property type="protein sequence ID" value="ANN68185.1"/>
    <property type="molecule type" value="Genomic_DNA"/>
</dbReference>
<evidence type="ECO:0000313" key="2">
    <source>
        <dbReference type="EMBL" id="ANN73318.1"/>
    </source>
</evidence>
<protein>
    <submittedName>
        <fullName evidence="2">Molybdate ABC transporter substrate-binding protein</fullName>
    </submittedName>
</protein>
<dbReference type="AlphaFoldDB" id="A0A193FKI8"/>
<dbReference type="STRING" id="463025.BAU08_19955"/>
<name>A0A193FKI8_9BORD</name>
<dbReference type="Gene3D" id="3.40.190.10">
    <property type="entry name" value="Periplasmic binding protein-like II"/>
    <property type="match status" value="2"/>
</dbReference>
<dbReference type="SUPFAM" id="SSF53850">
    <property type="entry name" value="Periplasmic binding protein-like II"/>
    <property type="match status" value="1"/>
</dbReference>
<dbReference type="GO" id="GO:0030973">
    <property type="term" value="F:molybdate ion binding"/>
    <property type="evidence" value="ECO:0007669"/>
    <property type="project" value="TreeGrafter"/>
</dbReference>
<accession>A0A193FKI8</accession>
<evidence type="ECO:0000313" key="1">
    <source>
        <dbReference type="EMBL" id="ANN68185.1"/>
    </source>
</evidence>
<dbReference type="Proteomes" id="UP000091897">
    <property type="component" value="Chromosome"/>
</dbReference>
<dbReference type="Proteomes" id="UP000092213">
    <property type="component" value="Chromosome"/>
</dbReference>
<dbReference type="InterPro" id="IPR050682">
    <property type="entry name" value="ModA/WtpA"/>
</dbReference>
<dbReference type="EMBL" id="CP016171">
    <property type="protein sequence ID" value="ANN73318.1"/>
    <property type="molecule type" value="Genomic_DNA"/>
</dbReference>
<sequence>MTLTLFSGGAAKAVVTGLQAEFEQRHGGTLDASFGAVGTMRDKLLAGAACDVIVLSDALIEELEKQGHVVAGSARPLGRVETGVAVRTGTSPVAVGDGAALKATLAAARGLYVPHLTQSTAGQHIANVLRRLGLAETLADRIHEYPNGAVAMGELAKTTGDGMVGCTQVTEILYTPGVTLVGELPKEYGLSTVYTAACCAKSGDPARAMAFVEALGGPESLALRKQAGFVV</sequence>
<organism evidence="2 4">
    <name type="scientific">Bordetella bronchialis</name>
    <dbReference type="NCBI Taxonomy" id="463025"/>
    <lineage>
        <taxon>Bacteria</taxon>
        <taxon>Pseudomonadati</taxon>
        <taxon>Pseudomonadota</taxon>
        <taxon>Betaproteobacteria</taxon>
        <taxon>Burkholderiales</taxon>
        <taxon>Alcaligenaceae</taxon>
        <taxon>Bordetella</taxon>
    </lineage>
</organism>
<evidence type="ECO:0000313" key="4">
    <source>
        <dbReference type="Proteomes" id="UP000092213"/>
    </source>
</evidence>
<keyword evidence="3" id="KW-1185">Reference proteome</keyword>
<proteinExistence type="predicted"/>
<gene>
    <name evidence="1" type="ORF">BAU06_19455</name>
    <name evidence="2" type="ORF">BAU08_19955</name>
</gene>
<dbReference type="PANTHER" id="PTHR30632">
    <property type="entry name" value="MOLYBDATE-BINDING PERIPLASMIC PROTEIN"/>
    <property type="match status" value="1"/>
</dbReference>